<comment type="caution">
    <text evidence="1">The sequence shown here is derived from an EMBL/GenBank/DDBJ whole genome shotgun (WGS) entry which is preliminary data.</text>
</comment>
<evidence type="ECO:0000313" key="1">
    <source>
        <dbReference type="EMBL" id="MBN3580628.1"/>
    </source>
</evidence>
<keyword evidence="2" id="KW-1185">Reference proteome</keyword>
<protein>
    <recommendedName>
        <fullName evidence="3">Jacalin-type lectin domain-containing protein</fullName>
    </recommendedName>
</protein>
<proteinExistence type="predicted"/>
<dbReference type="InterPro" id="IPR036404">
    <property type="entry name" value="Jacalin-like_lectin_dom_sf"/>
</dbReference>
<reference evidence="1 2" key="1">
    <citation type="submission" date="2021-02" db="EMBL/GenBank/DDBJ databases">
        <title>Draft Genome Sequences of 5 Vibrio neptunius Strains Isolated From of Bivalve Hatcheries.</title>
        <authorList>
            <person name="Galvis F."/>
            <person name="Barja J.L."/>
            <person name="Lemos M.L."/>
            <person name="Balado M."/>
        </authorList>
    </citation>
    <scope>NUCLEOTIDE SEQUENCE [LARGE SCALE GENOMIC DNA]</scope>
    <source>
        <strain evidence="1 2">PP-145.98</strain>
    </source>
</reference>
<dbReference type="Gene3D" id="2.100.10.30">
    <property type="entry name" value="Jacalin-like lectin domain"/>
    <property type="match status" value="1"/>
</dbReference>
<sequence>MTEYVCKTLMPTLPLGNDVKISKVRVHWYTTDNGFVHITGIQLKWSNNRTESGWSEMIGDGEVGSSSGIIYAAQISTFALSKGDYLNEVQCVYSPPGGGWNTALSGIKFVTKNGVDSGYYGSELSAGATNSSFSIPHPGGQIYGMSGSYEKNAIFTIGFTGNFRTRDIEDS</sequence>
<name>A0ABS3AAU3_9VIBR</name>
<organism evidence="1 2">
    <name type="scientific">Vibrio neptunius</name>
    <dbReference type="NCBI Taxonomy" id="170651"/>
    <lineage>
        <taxon>Bacteria</taxon>
        <taxon>Pseudomonadati</taxon>
        <taxon>Pseudomonadota</taxon>
        <taxon>Gammaproteobacteria</taxon>
        <taxon>Vibrionales</taxon>
        <taxon>Vibrionaceae</taxon>
        <taxon>Vibrio</taxon>
    </lineage>
</organism>
<accession>A0ABS3AAU3</accession>
<dbReference type="RefSeq" id="WP_206372258.1">
    <property type="nucleotide sequence ID" value="NZ_CAWPTM010000135.1"/>
</dbReference>
<evidence type="ECO:0008006" key="3">
    <source>
        <dbReference type="Google" id="ProtNLM"/>
    </source>
</evidence>
<dbReference type="EMBL" id="JAFHLB010000063">
    <property type="protein sequence ID" value="MBN3580628.1"/>
    <property type="molecule type" value="Genomic_DNA"/>
</dbReference>
<dbReference type="Proteomes" id="UP000779070">
    <property type="component" value="Unassembled WGS sequence"/>
</dbReference>
<dbReference type="SUPFAM" id="SSF51101">
    <property type="entry name" value="Mannose-binding lectins"/>
    <property type="match status" value="1"/>
</dbReference>
<gene>
    <name evidence="1" type="ORF">JYA62_23735</name>
</gene>
<evidence type="ECO:0000313" key="2">
    <source>
        <dbReference type="Proteomes" id="UP000779070"/>
    </source>
</evidence>